<comment type="caution">
    <text evidence="1">The sequence shown here is derived from an EMBL/GenBank/DDBJ whole genome shotgun (WGS) entry which is preliminary data.</text>
</comment>
<accession>A0A814TXN7</accession>
<evidence type="ECO:0000313" key="1">
    <source>
        <dbReference type="EMBL" id="CAF1166805.1"/>
    </source>
</evidence>
<name>A0A814TXN7_9BILA</name>
<protein>
    <submittedName>
        <fullName evidence="1">Uncharacterized protein</fullName>
    </submittedName>
</protein>
<dbReference type="AlphaFoldDB" id="A0A814TXN7"/>
<organism evidence="1 2">
    <name type="scientific">Rotaria sordida</name>
    <dbReference type="NCBI Taxonomy" id="392033"/>
    <lineage>
        <taxon>Eukaryota</taxon>
        <taxon>Metazoa</taxon>
        <taxon>Spiralia</taxon>
        <taxon>Gnathifera</taxon>
        <taxon>Rotifera</taxon>
        <taxon>Eurotatoria</taxon>
        <taxon>Bdelloidea</taxon>
        <taxon>Philodinida</taxon>
        <taxon>Philodinidae</taxon>
        <taxon>Rotaria</taxon>
    </lineage>
</organism>
<proteinExistence type="predicted"/>
<keyword evidence="2" id="KW-1185">Reference proteome</keyword>
<sequence length="70" mass="8309">MINICNVLSSFYYECIEADNLPTKRCDRIVFIHDGIRQTNRETIVKFEQLKDNTNFFLLNKSILKKTIHT</sequence>
<dbReference type="Proteomes" id="UP000663870">
    <property type="component" value="Unassembled WGS sequence"/>
</dbReference>
<dbReference type="EMBL" id="CAJNOL010000687">
    <property type="protein sequence ID" value="CAF1166805.1"/>
    <property type="molecule type" value="Genomic_DNA"/>
</dbReference>
<gene>
    <name evidence="1" type="ORF">JXQ802_LOCUS22567</name>
</gene>
<evidence type="ECO:0000313" key="2">
    <source>
        <dbReference type="Proteomes" id="UP000663870"/>
    </source>
</evidence>
<reference evidence="1" key="1">
    <citation type="submission" date="2021-02" db="EMBL/GenBank/DDBJ databases">
        <authorList>
            <person name="Nowell W R."/>
        </authorList>
    </citation>
    <scope>NUCLEOTIDE SEQUENCE</scope>
</reference>